<name>A0A9W9G6C0_9EURO</name>
<keyword evidence="1" id="KW-0560">Oxidoreductase</keyword>
<dbReference type="GeneID" id="81351690"/>
<dbReference type="PANTHER" id="PTHR30096:SF1">
    <property type="entry name" value="AROMATIC RING-OPENING DIOXYGENASE FAMILY PROTEIN (AFU_ORTHOLOGUE AFUA_7G00640)"/>
    <property type="match status" value="1"/>
</dbReference>
<protein>
    <submittedName>
        <fullName evidence="2">Uncharacterized protein</fullName>
    </submittedName>
</protein>
<dbReference type="RefSeq" id="XP_056479935.1">
    <property type="nucleotide sequence ID" value="XM_056612711.1"/>
</dbReference>
<dbReference type="PANTHER" id="PTHR30096">
    <property type="entry name" value="4,5-DOPA DIOXYGENASE EXTRADIOL-LIKE PROTEIN"/>
    <property type="match status" value="1"/>
</dbReference>
<dbReference type="OrthoDB" id="7396853at2759"/>
<proteinExistence type="predicted"/>
<keyword evidence="3" id="KW-1185">Reference proteome</keyword>
<organism evidence="2 3">
    <name type="scientific">Penicillium argentinense</name>
    <dbReference type="NCBI Taxonomy" id="1131581"/>
    <lineage>
        <taxon>Eukaryota</taxon>
        <taxon>Fungi</taxon>
        <taxon>Dikarya</taxon>
        <taxon>Ascomycota</taxon>
        <taxon>Pezizomycotina</taxon>
        <taxon>Eurotiomycetes</taxon>
        <taxon>Eurotiomycetidae</taxon>
        <taxon>Eurotiales</taxon>
        <taxon>Aspergillaceae</taxon>
        <taxon>Penicillium</taxon>
    </lineage>
</organism>
<dbReference type="EMBL" id="JAPQKI010000001">
    <property type="protein sequence ID" value="KAJ5112162.1"/>
    <property type="molecule type" value="Genomic_DNA"/>
</dbReference>
<dbReference type="AlphaFoldDB" id="A0A9W9G6C0"/>
<gene>
    <name evidence="2" type="ORF">N7532_000207</name>
</gene>
<evidence type="ECO:0000256" key="1">
    <source>
        <dbReference type="ARBA" id="ARBA00023002"/>
    </source>
</evidence>
<evidence type="ECO:0000313" key="2">
    <source>
        <dbReference type="EMBL" id="KAJ5112162.1"/>
    </source>
</evidence>
<sequence length="176" mass="20058">MYSQHISILTRMFPDSSRCPPTTIVSMNARFDLHYHAKIGATLRPLKEENYFIIGIGVYRNVWQPMVLYRDTLGQESPQKFGPGLQTGVRRHDSCPNLRLSMIRLMKHPQYRDAHATDDHFMVPVLCADVAGDWEDCATSNDLGAETWERTNMCNSQCTLGDMPLVINELPPRTGF</sequence>
<reference evidence="2" key="1">
    <citation type="submission" date="2022-11" db="EMBL/GenBank/DDBJ databases">
        <authorList>
            <person name="Petersen C."/>
        </authorList>
    </citation>
    <scope>NUCLEOTIDE SEQUENCE</scope>
    <source>
        <strain evidence="2">IBT 30761</strain>
    </source>
</reference>
<comment type="caution">
    <text evidence="2">The sequence shown here is derived from an EMBL/GenBank/DDBJ whole genome shotgun (WGS) entry which is preliminary data.</text>
</comment>
<dbReference type="GO" id="GO:0016491">
    <property type="term" value="F:oxidoreductase activity"/>
    <property type="evidence" value="ECO:0007669"/>
    <property type="project" value="UniProtKB-KW"/>
</dbReference>
<dbReference type="SUPFAM" id="SSF53213">
    <property type="entry name" value="LigB-like"/>
    <property type="match status" value="1"/>
</dbReference>
<evidence type="ECO:0000313" key="3">
    <source>
        <dbReference type="Proteomes" id="UP001149074"/>
    </source>
</evidence>
<dbReference type="Gene3D" id="3.40.830.10">
    <property type="entry name" value="LigB-like"/>
    <property type="match status" value="1"/>
</dbReference>
<accession>A0A9W9G6C0</accession>
<dbReference type="Proteomes" id="UP001149074">
    <property type="component" value="Unassembled WGS sequence"/>
</dbReference>
<reference evidence="2" key="2">
    <citation type="journal article" date="2023" name="IMA Fungus">
        <title>Comparative genomic study of the Penicillium genus elucidates a diverse pangenome and 15 lateral gene transfer events.</title>
        <authorList>
            <person name="Petersen C."/>
            <person name="Sorensen T."/>
            <person name="Nielsen M.R."/>
            <person name="Sondergaard T.E."/>
            <person name="Sorensen J.L."/>
            <person name="Fitzpatrick D.A."/>
            <person name="Frisvad J.C."/>
            <person name="Nielsen K.L."/>
        </authorList>
    </citation>
    <scope>NUCLEOTIDE SEQUENCE</scope>
    <source>
        <strain evidence="2">IBT 30761</strain>
    </source>
</reference>